<gene>
    <name evidence="7" type="ORF">NCGR_LOCUS40902</name>
</gene>
<dbReference type="EMBL" id="CAJGYO010000010">
    <property type="protein sequence ID" value="CAD6257417.1"/>
    <property type="molecule type" value="Genomic_DNA"/>
</dbReference>
<proteinExistence type="predicted"/>
<dbReference type="InterPro" id="IPR008962">
    <property type="entry name" value="PapD-like_sf"/>
</dbReference>
<dbReference type="Gene3D" id="2.130.10.10">
    <property type="entry name" value="YVTN repeat-like/Quinoprotein amine dehydrogenase"/>
    <property type="match status" value="1"/>
</dbReference>
<dbReference type="GO" id="GO:0030126">
    <property type="term" value="C:COPI vesicle coat"/>
    <property type="evidence" value="ECO:0007669"/>
    <property type="project" value="TreeGrafter"/>
</dbReference>
<dbReference type="InterPro" id="IPR000535">
    <property type="entry name" value="MSP_dom"/>
</dbReference>
<feature type="repeat" description="WD" evidence="5">
    <location>
        <begin position="463"/>
        <end position="485"/>
    </location>
</feature>
<organism evidence="7 8">
    <name type="scientific">Miscanthus lutarioriparius</name>
    <dbReference type="NCBI Taxonomy" id="422564"/>
    <lineage>
        <taxon>Eukaryota</taxon>
        <taxon>Viridiplantae</taxon>
        <taxon>Streptophyta</taxon>
        <taxon>Embryophyta</taxon>
        <taxon>Tracheophyta</taxon>
        <taxon>Spermatophyta</taxon>
        <taxon>Magnoliopsida</taxon>
        <taxon>Liliopsida</taxon>
        <taxon>Poales</taxon>
        <taxon>Poaceae</taxon>
        <taxon>PACMAD clade</taxon>
        <taxon>Panicoideae</taxon>
        <taxon>Andropogonodae</taxon>
        <taxon>Andropogoneae</taxon>
        <taxon>Saccharinae</taxon>
        <taxon>Miscanthus</taxon>
    </lineage>
</organism>
<feature type="repeat" description="WD" evidence="5">
    <location>
        <begin position="356"/>
        <end position="388"/>
    </location>
</feature>
<reference evidence="7" key="1">
    <citation type="submission" date="2020-10" db="EMBL/GenBank/DDBJ databases">
        <authorList>
            <person name="Han B."/>
            <person name="Lu T."/>
            <person name="Zhao Q."/>
            <person name="Huang X."/>
            <person name="Zhao Y."/>
        </authorList>
    </citation>
    <scope>NUCLEOTIDE SEQUENCE</scope>
</reference>
<dbReference type="InterPro" id="IPR020472">
    <property type="entry name" value="WD40_PAC1"/>
</dbReference>
<keyword evidence="3" id="KW-0677">Repeat</keyword>
<dbReference type="GO" id="GO:0006890">
    <property type="term" value="P:retrograde vesicle-mediated transport, Golgi to endoplasmic reticulum"/>
    <property type="evidence" value="ECO:0007669"/>
    <property type="project" value="TreeGrafter"/>
</dbReference>
<keyword evidence="2 5" id="KW-0853">WD repeat</keyword>
<evidence type="ECO:0000256" key="2">
    <source>
        <dbReference type="ARBA" id="ARBA00022574"/>
    </source>
</evidence>
<evidence type="ECO:0000256" key="3">
    <source>
        <dbReference type="ARBA" id="ARBA00022737"/>
    </source>
</evidence>
<protein>
    <recommendedName>
        <fullName evidence="6">MSP domain-containing protein</fullName>
    </recommendedName>
</protein>
<dbReference type="Pfam" id="PF00400">
    <property type="entry name" value="WD40"/>
    <property type="match status" value="4"/>
</dbReference>
<dbReference type="SUPFAM" id="SSF49354">
    <property type="entry name" value="PapD-like"/>
    <property type="match status" value="1"/>
</dbReference>
<name>A0A811QGD9_9POAL</name>
<dbReference type="PANTHER" id="PTHR19876:SF68">
    <property type="entry name" value="COATOMER SUBUNIT BETA'-2"/>
    <property type="match status" value="1"/>
</dbReference>
<dbReference type="InterPro" id="IPR050844">
    <property type="entry name" value="Coatomer_complex_subunit"/>
</dbReference>
<feature type="repeat" description="WD" evidence="5">
    <location>
        <begin position="399"/>
        <end position="441"/>
    </location>
</feature>
<dbReference type="InterPro" id="IPR013783">
    <property type="entry name" value="Ig-like_fold"/>
</dbReference>
<dbReference type="GO" id="GO:0006886">
    <property type="term" value="P:intracellular protein transport"/>
    <property type="evidence" value="ECO:0007669"/>
    <property type="project" value="TreeGrafter"/>
</dbReference>
<dbReference type="InterPro" id="IPR015943">
    <property type="entry name" value="WD40/YVTN_repeat-like_dom_sf"/>
</dbReference>
<feature type="domain" description="MSP" evidence="6">
    <location>
        <begin position="124"/>
        <end position="253"/>
    </location>
</feature>
<evidence type="ECO:0000256" key="5">
    <source>
        <dbReference type="PROSITE-ProRule" id="PRU00221"/>
    </source>
</evidence>
<sequence length="555" mass="62593">MQSHGSTLSLPTNMPAVFLKEITLDFATERKLGGSVFGTVYKVQENWKTDEQIIYKYPLLDANGLQQVKTCILIALKCVEADRNKRPSIVDIVDKLNGKRMLIFDQIWADSSSPDEMTPTSSVQLYVDPPQLRFPFKQNKSFSCPLRLINRTDDYVAAKLLTNNPKRYVAATLLCGVVPPRSTYTLVVTMKGHEQLLADEVLSLESCIVHKGVNVENADLHSVGITSFKNIFKEAKGLGADNVHEHKLKVVFDLPKEATFDQPFQYEIEIISNKKLSQVLCVEVHPVEPWIMTSHQGGDIYIWDYQEQEIESSFDFTQRPVSSVKFIEKEECLVAGDGDGIIYVYSYDTDEKVTSIEAHEANITSLVVHPTDPLVLSSSDDHLIKIWDWKKGWECIRTLEGHSDTVMQVVFNPVDTDSFASASLDQTIKIWNISSSKCKKTLSDHLVELPCVLTYMGDTGQCLVAGSSDGTTQIWDLETETCVQTLEGHTDRISSVYRHPELPLLLTGSHDGTVRTWNSDTYRYKALPVCCMISVQYNKGFEKNFPILFKPRENN</sequence>
<dbReference type="PROSITE" id="PS50294">
    <property type="entry name" value="WD_REPEATS_REGION"/>
    <property type="match status" value="3"/>
</dbReference>
<dbReference type="PROSITE" id="PS00678">
    <property type="entry name" value="WD_REPEATS_1"/>
    <property type="match status" value="1"/>
</dbReference>
<accession>A0A811QGD9</accession>
<dbReference type="PROSITE" id="PS50082">
    <property type="entry name" value="WD_REPEATS_2"/>
    <property type="match status" value="4"/>
</dbReference>
<evidence type="ECO:0000259" key="6">
    <source>
        <dbReference type="PROSITE" id="PS50202"/>
    </source>
</evidence>
<evidence type="ECO:0000256" key="4">
    <source>
        <dbReference type="ARBA" id="ARBA00023329"/>
    </source>
</evidence>
<keyword evidence="8" id="KW-1185">Reference proteome</keyword>
<dbReference type="InterPro" id="IPR036322">
    <property type="entry name" value="WD40_repeat_dom_sf"/>
</dbReference>
<dbReference type="AlphaFoldDB" id="A0A811QGD9"/>
<dbReference type="GO" id="GO:0006888">
    <property type="term" value="P:endoplasmic reticulum to Golgi vesicle-mediated transport"/>
    <property type="evidence" value="ECO:0007669"/>
    <property type="project" value="TreeGrafter"/>
</dbReference>
<comment type="caution">
    <text evidence="7">The sequence shown here is derived from an EMBL/GenBank/DDBJ whole genome shotgun (WGS) entry which is preliminary data.</text>
</comment>
<dbReference type="SUPFAM" id="SSF50978">
    <property type="entry name" value="WD40 repeat-like"/>
    <property type="match status" value="1"/>
</dbReference>
<dbReference type="PRINTS" id="PR00320">
    <property type="entry name" value="GPROTEINBRPT"/>
</dbReference>
<dbReference type="PANTHER" id="PTHR19876">
    <property type="entry name" value="COATOMER"/>
    <property type="match status" value="1"/>
</dbReference>
<dbReference type="Pfam" id="PF00635">
    <property type="entry name" value="Motile_Sperm"/>
    <property type="match status" value="1"/>
</dbReference>
<dbReference type="Gene3D" id="2.60.40.10">
    <property type="entry name" value="Immunoglobulins"/>
    <property type="match status" value="1"/>
</dbReference>
<dbReference type="SMART" id="SM00320">
    <property type="entry name" value="WD40"/>
    <property type="match status" value="6"/>
</dbReference>
<evidence type="ECO:0000313" key="8">
    <source>
        <dbReference type="Proteomes" id="UP000604825"/>
    </source>
</evidence>
<comment type="subcellular location">
    <subcellularLocation>
        <location evidence="1">Cytoplasmic vesicle membrane</location>
    </subcellularLocation>
</comment>
<dbReference type="InterPro" id="IPR019775">
    <property type="entry name" value="WD40_repeat_CS"/>
</dbReference>
<dbReference type="PROSITE" id="PS50202">
    <property type="entry name" value="MSP"/>
    <property type="match status" value="1"/>
</dbReference>
<dbReference type="Proteomes" id="UP000604825">
    <property type="component" value="Unassembled WGS sequence"/>
</dbReference>
<dbReference type="InterPro" id="IPR001680">
    <property type="entry name" value="WD40_rpt"/>
</dbReference>
<feature type="repeat" description="WD" evidence="5">
    <location>
        <begin position="486"/>
        <end position="518"/>
    </location>
</feature>
<evidence type="ECO:0000256" key="1">
    <source>
        <dbReference type="ARBA" id="ARBA00004156"/>
    </source>
</evidence>
<dbReference type="OrthoDB" id="606652at2759"/>
<dbReference type="GO" id="GO:0006891">
    <property type="term" value="P:intra-Golgi vesicle-mediated transport"/>
    <property type="evidence" value="ECO:0007669"/>
    <property type="project" value="TreeGrafter"/>
</dbReference>
<keyword evidence="4" id="KW-0968">Cytoplasmic vesicle</keyword>
<dbReference type="CDD" id="cd00200">
    <property type="entry name" value="WD40"/>
    <property type="match status" value="1"/>
</dbReference>
<evidence type="ECO:0000313" key="7">
    <source>
        <dbReference type="EMBL" id="CAD6257417.1"/>
    </source>
</evidence>